<evidence type="ECO:0000313" key="2">
    <source>
        <dbReference type="EMBL" id="KAK7007319.1"/>
    </source>
</evidence>
<evidence type="ECO:0000256" key="1">
    <source>
        <dbReference type="SAM" id="MobiDB-lite"/>
    </source>
</evidence>
<dbReference type="AlphaFoldDB" id="A0AAW0AEW4"/>
<dbReference type="Proteomes" id="UP001362999">
    <property type="component" value="Unassembled WGS sequence"/>
</dbReference>
<gene>
    <name evidence="2" type="ORF">R3P38DRAFT_3212299</name>
</gene>
<feature type="compositionally biased region" description="Basic and acidic residues" evidence="1">
    <location>
        <begin position="88"/>
        <end position="120"/>
    </location>
</feature>
<reference evidence="2 3" key="1">
    <citation type="journal article" date="2024" name="J Genomics">
        <title>Draft genome sequencing and assembly of Favolaschia claudopus CIRM-BRFM 2984 isolated from oak limbs.</title>
        <authorList>
            <person name="Navarro D."/>
            <person name="Drula E."/>
            <person name="Chaduli D."/>
            <person name="Cazenave R."/>
            <person name="Ahrendt S."/>
            <person name="Wang J."/>
            <person name="Lipzen A."/>
            <person name="Daum C."/>
            <person name="Barry K."/>
            <person name="Grigoriev I.V."/>
            <person name="Favel A."/>
            <person name="Rosso M.N."/>
            <person name="Martin F."/>
        </authorList>
    </citation>
    <scope>NUCLEOTIDE SEQUENCE [LARGE SCALE GENOMIC DNA]</scope>
    <source>
        <strain evidence="2 3">CIRM-BRFM 2984</strain>
    </source>
</reference>
<name>A0AAW0AEW4_9AGAR</name>
<comment type="caution">
    <text evidence="2">The sequence shown here is derived from an EMBL/GenBank/DDBJ whole genome shotgun (WGS) entry which is preliminary data.</text>
</comment>
<protein>
    <submittedName>
        <fullName evidence="2">Uncharacterized protein</fullName>
    </submittedName>
</protein>
<feature type="compositionally biased region" description="Basic residues" evidence="1">
    <location>
        <begin position="121"/>
        <end position="131"/>
    </location>
</feature>
<dbReference type="EMBL" id="JAWWNJ010000071">
    <property type="protein sequence ID" value="KAK7007319.1"/>
    <property type="molecule type" value="Genomic_DNA"/>
</dbReference>
<feature type="region of interest" description="Disordered" evidence="1">
    <location>
        <begin position="1"/>
        <end position="20"/>
    </location>
</feature>
<sequence length="200" mass="22690">MVVKTEFGQIQGGTSYSSPPTLALNHRDSFKSRTPHISDFLITYSSVVLTLCGSSNIDQMSPDSSNSKTRSVSTLAAQRAASARYRAKNSERLREEAQERMSRLRATRGDSGRGAEDARTRARAASRKFRQRHAQELAEAQRIRRMSEYKAKHGSAAWEDRWIKIQTQRRAAQEEAELCQYREQWRREDAAQSLASMGGY</sequence>
<organism evidence="2 3">
    <name type="scientific">Favolaschia claudopus</name>
    <dbReference type="NCBI Taxonomy" id="2862362"/>
    <lineage>
        <taxon>Eukaryota</taxon>
        <taxon>Fungi</taxon>
        <taxon>Dikarya</taxon>
        <taxon>Basidiomycota</taxon>
        <taxon>Agaricomycotina</taxon>
        <taxon>Agaricomycetes</taxon>
        <taxon>Agaricomycetidae</taxon>
        <taxon>Agaricales</taxon>
        <taxon>Marasmiineae</taxon>
        <taxon>Mycenaceae</taxon>
        <taxon>Favolaschia</taxon>
    </lineage>
</organism>
<proteinExistence type="predicted"/>
<feature type="compositionally biased region" description="Polar residues" evidence="1">
    <location>
        <begin position="56"/>
        <end position="75"/>
    </location>
</feature>
<keyword evidence="3" id="KW-1185">Reference proteome</keyword>
<accession>A0AAW0AEW4</accession>
<feature type="region of interest" description="Disordered" evidence="1">
    <location>
        <begin position="56"/>
        <end position="131"/>
    </location>
</feature>
<evidence type="ECO:0000313" key="3">
    <source>
        <dbReference type="Proteomes" id="UP001362999"/>
    </source>
</evidence>